<dbReference type="EMBL" id="MVHS01000064">
    <property type="protein sequence ID" value="ORA65225.1"/>
    <property type="molecule type" value="Genomic_DNA"/>
</dbReference>
<gene>
    <name evidence="1" type="ORF">BST26_18870</name>
</gene>
<dbReference type="AlphaFoldDB" id="A0A1X0CYQ4"/>
<dbReference type="Proteomes" id="UP000192801">
    <property type="component" value="Unassembled WGS sequence"/>
</dbReference>
<organism evidence="1 2">
    <name type="scientific">Mycolicibacterium insubricum</name>
    <dbReference type="NCBI Taxonomy" id="444597"/>
    <lineage>
        <taxon>Bacteria</taxon>
        <taxon>Bacillati</taxon>
        <taxon>Actinomycetota</taxon>
        <taxon>Actinomycetes</taxon>
        <taxon>Mycobacteriales</taxon>
        <taxon>Mycobacteriaceae</taxon>
        <taxon>Mycolicibacterium</taxon>
    </lineage>
</organism>
<sequence length="255" mass="26083">MLIVGLVGFLAVGCGGSGGGSSAQGSGVVSPSSTGDPKQDLLAALTRMDQLKTYQGDMTMSMSGMPGGGAMTTTSKIQTDVSDNVVYQVTEVSGVGPGPTKQEMLIRGSEMLMRSDLFQQAYGGGADTWYRAPSSGAGSQGATLMVSMYFAPAAQAITSVSNDGTKQVGGTEVTVYRAQLDTEKLRAAMASAGAPAAVDAKAMPAPSSIDYGVGPDGYVHSISFDMNGQVTIELHEFDSALSLPNPTDIKDLPTS</sequence>
<comment type="caution">
    <text evidence="1">The sequence shown here is derived from an EMBL/GenBank/DDBJ whole genome shotgun (WGS) entry which is preliminary data.</text>
</comment>
<name>A0A1X0CYQ4_9MYCO</name>
<dbReference type="STRING" id="444597.BST26_18870"/>
<protein>
    <submittedName>
        <fullName evidence="1">Uncharacterized protein</fullName>
    </submittedName>
</protein>
<evidence type="ECO:0000313" key="1">
    <source>
        <dbReference type="EMBL" id="ORA65225.1"/>
    </source>
</evidence>
<accession>A0A1X0CYQ4</accession>
<proteinExistence type="predicted"/>
<dbReference type="Gene3D" id="2.50.20.20">
    <property type="match status" value="1"/>
</dbReference>
<keyword evidence="2" id="KW-1185">Reference proteome</keyword>
<evidence type="ECO:0000313" key="2">
    <source>
        <dbReference type="Proteomes" id="UP000192801"/>
    </source>
</evidence>
<reference evidence="1 2" key="1">
    <citation type="submission" date="2016-12" db="EMBL/GenBank/DDBJ databases">
        <title>The new phylogeny of genus Mycobacterium.</title>
        <authorList>
            <person name="Tortoli E."/>
            <person name="Trovato A."/>
            <person name="Cirillo D.M."/>
        </authorList>
    </citation>
    <scope>NUCLEOTIDE SEQUENCE [LARGE SCALE GENOMIC DNA]</scope>
    <source>
        <strain evidence="1 2">DSM 45130</strain>
    </source>
</reference>